<dbReference type="Proteomes" id="UP000038010">
    <property type="component" value="Unassembled WGS sequence"/>
</dbReference>
<evidence type="ECO:0000313" key="2">
    <source>
        <dbReference type="EMBL" id="KPI40445.1"/>
    </source>
</evidence>
<dbReference type="STRING" id="1664694.A0A0N1HUB5"/>
<name>A0A0N1HUB5_9EURO</name>
<feature type="domain" description="DUF427" evidence="1">
    <location>
        <begin position="23"/>
        <end position="108"/>
    </location>
</feature>
<dbReference type="RefSeq" id="XP_018000408.1">
    <property type="nucleotide sequence ID" value="XM_018147972.1"/>
</dbReference>
<sequence>MATVKATHTASGILLAEVPVSETSSVEGNYYIPESALKLPLPGKDENAKPRLTPSTTHYHCPWKGQSSYYNLVTENGKTVKDIAWYYADPSKKAIEKGVTKDKVAFDKGQVKVVVE</sequence>
<organism evidence="2 3">
    <name type="scientific">Cyphellophora attinorum</name>
    <dbReference type="NCBI Taxonomy" id="1664694"/>
    <lineage>
        <taxon>Eukaryota</taxon>
        <taxon>Fungi</taxon>
        <taxon>Dikarya</taxon>
        <taxon>Ascomycota</taxon>
        <taxon>Pezizomycotina</taxon>
        <taxon>Eurotiomycetes</taxon>
        <taxon>Chaetothyriomycetidae</taxon>
        <taxon>Chaetothyriales</taxon>
        <taxon>Cyphellophoraceae</taxon>
        <taxon>Cyphellophora</taxon>
    </lineage>
</organism>
<dbReference type="Pfam" id="PF04248">
    <property type="entry name" value="NTP_transf_9"/>
    <property type="match status" value="1"/>
</dbReference>
<keyword evidence="3" id="KW-1185">Reference proteome</keyword>
<comment type="caution">
    <text evidence="2">The sequence shown here is derived from an EMBL/GenBank/DDBJ whole genome shotgun (WGS) entry which is preliminary data.</text>
</comment>
<dbReference type="PANTHER" id="PTHR34310">
    <property type="entry name" value="DUF427 DOMAIN PROTEIN (AFU_ORTHOLOGUE AFUA_3G02220)"/>
    <property type="match status" value="1"/>
</dbReference>
<dbReference type="OrthoDB" id="18996at2759"/>
<dbReference type="EMBL" id="LFJN01000012">
    <property type="protein sequence ID" value="KPI40445.1"/>
    <property type="molecule type" value="Genomic_DNA"/>
</dbReference>
<proteinExistence type="predicted"/>
<dbReference type="AlphaFoldDB" id="A0A0N1HUB5"/>
<gene>
    <name evidence="2" type="ORF">AB675_7591</name>
</gene>
<dbReference type="Gene3D" id="2.170.150.40">
    <property type="entry name" value="Domain of unknown function (DUF427)"/>
    <property type="match status" value="1"/>
</dbReference>
<protein>
    <recommendedName>
        <fullName evidence="1">DUF427 domain-containing protein</fullName>
    </recommendedName>
</protein>
<dbReference type="InterPro" id="IPR007361">
    <property type="entry name" value="DUF427"/>
</dbReference>
<dbReference type="PANTHER" id="PTHR34310:SF5">
    <property type="entry name" value="DUF427 DOMAIN PROTEIN (AFU_ORTHOLOGUE AFUA_3G02220)"/>
    <property type="match status" value="1"/>
</dbReference>
<dbReference type="VEuPathDB" id="FungiDB:AB675_7591"/>
<dbReference type="InterPro" id="IPR038694">
    <property type="entry name" value="DUF427_sf"/>
</dbReference>
<evidence type="ECO:0000259" key="1">
    <source>
        <dbReference type="Pfam" id="PF04248"/>
    </source>
</evidence>
<dbReference type="GeneID" id="28739852"/>
<reference evidence="2 3" key="1">
    <citation type="submission" date="2015-06" db="EMBL/GenBank/DDBJ databases">
        <title>Draft genome of the ant-associated black yeast Phialophora attae CBS 131958.</title>
        <authorList>
            <person name="Moreno L.F."/>
            <person name="Stielow B.J."/>
            <person name="de Hoog S."/>
            <person name="Vicente V.A."/>
            <person name="Weiss V.A."/>
            <person name="de Vries M."/>
            <person name="Cruz L.M."/>
            <person name="Souza E.M."/>
        </authorList>
    </citation>
    <scope>NUCLEOTIDE SEQUENCE [LARGE SCALE GENOMIC DNA]</scope>
    <source>
        <strain evidence="2 3">CBS 131958</strain>
    </source>
</reference>
<accession>A0A0N1HUB5</accession>
<evidence type="ECO:0000313" key="3">
    <source>
        <dbReference type="Proteomes" id="UP000038010"/>
    </source>
</evidence>